<name>A0ABV1X5J6_9ACTN</name>
<feature type="chain" id="PRO_5047497602" description="Lipoprotein" evidence="2">
    <location>
        <begin position="28"/>
        <end position="300"/>
    </location>
</feature>
<feature type="region of interest" description="Disordered" evidence="1">
    <location>
        <begin position="34"/>
        <end position="71"/>
    </location>
</feature>
<proteinExistence type="predicted"/>
<dbReference type="EMBL" id="JBEPEK010000318">
    <property type="protein sequence ID" value="MER7184292.1"/>
    <property type="molecule type" value="Genomic_DNA"/>
</dbReference>
<sequence length="300" mass="31303">MAYARGLHMRGALVMCGLLLVGCTAGGNGGDTKTGATADASTDEALPTATASPTASPTFETDPAKQPRTADQARRLIRKVIAGPELFGQGVVRTTPYESDPTRWALLGDGCAWQLENLPAGVLATLTRHFEVPAGGGKGPVRLAATITVHRTTLDAAWEQAGMVEESFGCQKELLRPGEQLTELSSTVYARGEGHNDYSDESLEETGLCVSDSRGGPYPYKYDQAALGPVVVSTSVCGGRGRAVDDLWALVQRALPRMLLNVKYEIGSPAALGAASPEPETSAGTGTSTPKAKSDPEEGA</sequence>
<feature type="compositionally biased region" description="Low complexity" evidence="1">
    <location>
        <begin position="47"/>
        <end position="58"/>
    </location>
</feature>
<evidence type="ECO:0008006" key="5">
    <source>
        <dbReference type="Google" id="ProtNLM"/>
    </source>
</evidence>
<evidence type="ECO:0000256" key="2">
    <source>
        <dbReference type="SAM" id="SignalP"/>
    </source>
</evidence>
<gene>
    <name evidence="3" type="ORF">ABT404_33325</name>
</gene>
<reference evidence="3 4" key="1">
    <citation type="submission" date="2024-06" db="EMBL/GenBank/DDBJ databases">
        <title>The Natural Products Discovery Center: Release of the First 8490 Sequenced Strains for Exploring Actinobacteria Biosynthetic Diversity.</title>
        <authorList>
            <person name="Kalkreuter E."/>
            <person name="Kautsar S.A."/>
            <person name="Yang D."/>
            <person name="Bader C.D."/>
            <person name="Teijaro C.N."/>
            <person name="Fluegel L."/>
            <person name="Davis C.M."/>
            <person name="Simpson J.R."/>
            <person name="Lauterbach L."/>
            <person name="Steele A.D."/>
            <person name="Gui C."/>
            <person name="Meng S."/>
            <person name="Li G."/>
            <person name="Viehrig K."/>
            <person name="Ye F."/>
            <person name="Su P."/>
            <person name="Kiefer A.F."/>
            <person name="Nichols A."/>
            <person name="Cepeda A.J."/>
            <person name="Yan W."/>
            <person name="Fan B."/>
            <person name="Jiang Y."/>
            <person name="Adhikari A."/>
            <person name="Zheng C.-J."/>
            <person name="Schuster L."/>
            <person name="Cowan T.M."/>
            <person name="Smanski M.J."/>
            <person name="Chevrette M.G."/>
            <person name="De Carvalho L.P.S."/>
            <person name="Shen B."/>
        </authorList>
    </citation>
    <scope>NUCLEOTIDE SEQUENCE [LARGE SCALE GENOMIC DNA]</scope>
    <source>
        <strain evidence="3 4">NPDC000234</strain>
    </source>
</reference>
<evidence type="ECO:0000313" key="4">
    <source>
        <dbReference type="Proteomes" id="UP001474181"/>
    </source>
</evidence>
<accession>A0ABV1X5J6</accession>
<dbReference type="Proteomes" id="UP001474181">
    <property type="component" value="Unassembled WGS sequence"/>
</dbReference>
<protein>
    <recommendedName>
        <fullName evidence="5">Lipoprotein</fullName>
    </recommendedName>
</protein>
<comment type="caution">
    <text evidence="3">The sequence shown here is derived from an EMBL/GenBank/DDBJ whole genome shotgun (WGS) entry which is preliminary data.</text>
</comment>
<dbReference type="PROSITE" id="PS51257">
    <property type="entry name" value="PROKAR_LIPOPROTEIN"/>
    <property type="match status" value="1"/>
</dbReference>
<feature type="signal peptide" evidence="2">
    <location>
        <begin position="1"/>
        <end position="27"/>
    </location>
</feature>
<keyword evidence="2" id="KW-0732">Signal</keyword>
<dbReference type="RefSeq" id="WP_350786304.1">
    <property type="nucleotide sequence ID" value="NZ_JBEPEK010000318.1"/>
</dbReference>
<feature type="compositionally biased region" description="Polar residues" evidence="1">
    <location>
        <begin position="282"/>
        <end position="291"/>
    </location>
</feature>
<feature type="region of interest" description="Disordered" evidence="1">
    <location>
        <begin position="270"/>
        <end position="300"/>
    </location>
</feature>
<organism evidence="3 4">
    <name type="scientific">Streptomyces hyaluromycini</name>
    <dbReference type="NCBI Taxonomy" id="1377993"/>
    <lineage>
        <taxon>Bacteria</taxon>
        <taxon>Bacillati</taxon>
        <taxon>Actinomycetota</taxon>
        <taxon>Actinomycetes</taxon>
        <taxon>Kitasatosporales</taxon>
        <taxon>Streptomycetaceae</taxon>
        <taxon>Streptomyces</taxon>
    </lineage>
</organism>
<evidence type="ECO:0000313" key="3">
    <source>
        <dbReference type="EMBL" id="MER7184292.1"/>
    </source>
</evidence>
<keyword evidence="4" id="KW-1185">Reference proteome</keyword>
<evidence type="ECO:0000256" key="1">
    <source>
        <dbReference type="SAM" id="MobiDB-lite"/>
    </source>
</evidence>